<reference evidence="1 2" key="1">
    <citation type="journal article" date="2021" name="Int. J. Syst. Evol. Microbiol.">
        <title>Characterization of a novel transitional group Rickettsia species (Rickettsia tillamookensis sp. nov.) from the western black-legged tick, Ixodes pacificus.</title>
        <authorList>
            <person name="Gauthier D.T."/>
            <person name="Karpathy S.E."/>
            <person name="Grizzard S.L."/>
            <person name="Batra D."/>
            <person name="Rowe L.A."/>
            <person name="Paddock C.D."/>
        </authorList>
    </citation>
    <scope>NUCLEOTIDE SEQUENCE [LARGE SCALE GENOMIC DNA]</scope>
    <source>
        <strain evidence="1 2">Tillamook 23</strain>
    </source>
</reference>
<organism evidence="1 2">
    <name type="scientific">Rickettsia tillamookensis</name>
    <dbReference type="NCBI Taxonomy" id="2761623"/>
    <lineage>
        <taxon>Bacteria</taxon>
        <taxon>Pseudomonadati</taxon>
        <taxon>Pseudomonadota</taxon>
        <taxon>Alphaproteobacteria</taxon>
        <taxon>Rickettsiales</taxon>
        <taxon>Rickettsiaceae</taxon>
        <taxon>Rickettsieae</taxon>
        <taxon>Rickettsia</taxon>
        <taxon>spotted fever group</taxon>
    </lineage>
</organism>
<accession>A0A9E6MHI4</accession>
<evidence type="ECO:0000313" key="1">
    <source>
        <dbReference type="EMBL" id="QQV75212.1"/>
    </source>
</evidence>
<sequence length="66" mass="8022">MFRGFLLTYVNRAMYNIFIKIKKYHISWFLNLNLTNNLNRGQIMKKYSPYNFNQGTINEIKKNGRE</sequence>
<dbReference type="EMBL" id="CP060138">
    <property type="protein sequence ID" value="QQV75212.1"/>
    <property type="molecule type" value="Genomic_DNA"/>
</dbReference>
<protein>
    <submittedName>
        <fullName evidence="1">Uncharacterized protein</fullName>
    </submittedName>
</protein>
<name>A0A9E6MHI4_9RICK</name>
<dbReference type="Proteomes" id="UP000595296">
    <property type="component" value="Chromosome"/>
</dbReference>
<proteinExistence type="predicted"/>
<evidence type="ECO:0000313" key="2">
    <source>
        <dbReference type="Proteomes" id="UP000595296"/>
    </source>
</evidence>
<gene>
    <name evidence="1" type="ORF">H6P87_00761</name>
</gene>
<keyword evidence="2" id="KW-1185">Reference proteome</keyword>